<accession>A0A9W5TBF2</accession>
<proteinExistence type="predicted"/>
<comment type="caution">
    <text evidence="1">The sequence shown here is derived from an EMBL/GenBank/DDBJ whole genome shotgun (WGS) entry which is preliminary data.</text>
</comment>
<sequence length="275" mass="31155">MKLSFLGSCVRFASESAGTRRLATTPVGLGQFFVAAKGLHSSRTAFPLCRRYLSSKSKDVSPVVRLDSQGGARLVYDNFGRLRVFIKFLVFQSVPLFIFAYCYKRFEKERQDLYSVPLESVDDALRHFFSVTRGAQCFLLLGNKSYMVNFSIGKNINFEGVDSLESFFNRFQPQYRELLQHICIAYPPNLGIEKAVSSENGARLLFYNQAIDSFAEVNVGGHFITDAEQKKQLWSPKLGSETNHLGVFSTNFIRIGFGGTDKIVELQKKEDWMLL</sequence>
<gene>
    <name evidence="1" type="ORF">BaOVIS_000480</name>
</gene>
<keyword evidence="2" id="KW-1185">Reference proteome</keyword>
<evidence type="ECO:0000313" key="2">
    <source>
        <dbReference type="Proteomes" id="UP001057455"/>
    </source>
</evidence>
<dbReference type="OrthoDB" id="365986at2759"/>
<name>A0A9W5TBF2_BABOV</name>
<protein>
    <submittedName>
        <fullName evidence="1">Indoleamine 2,3-dioxygenase 2</fullName>
    </submittedName>
</protein>
<reference evidence="1" key="1">
    <citation type="submission" date="2019-12" db="EMBL/GenBank/DDBJ databases">
        <title>Genome sequence of Babesia ovis.</title>
        <authorList>
            <person name="Yamagishi J."/>
            <person name="Sevinc F."/>
            <person name="Xuan X."/>
        </authorList>
    </citation>
    <scope>NUCLEOTIDE SEQUENCE</scope>
    <source>
        <strain evidence="1">Selcuk</strain>
    </source>
</reference>
<dbReference type="EMBL" id="BLIY01000001">
    <property type="protein sequence ID" value="GFE52644.1"/>
    <property type="molecule type" value="Genomic_DNA"/>
</dbReference>
<evidence type="ECO:0000313" key="1">
    <source>
        <dbReference type="EMBL" id="GFE52644.1"/>
    </source>
</evidence>
<dbReference type="AlphaFoldDB" id="A0A9W5TBF2"/>
<organism evidence="1 2">
    <name type="scientific">Babesia ovis</name>
    <dbReference type="NCBI Taxonomy" id="5869"/>
    <lineage>
        <taxon>Eukaryota</taxon>
        <taxon>Sar</taxon>
        <taxon>Alveolata</taxon>
        <taxon>Apicomplexa</taxon>
        <taxon>Aconoidasida</taxon>
        <taxon>Piroplasmida</taxon>
        <taxon>Babesiidae</taxon>
        <taxon>Babesia</taxon>
    </lineage>
</organism>
<dbReference type="Proteomes" id="UP001057455">
    <property type="component" value="Unassembled WGS sequence"/>
</dbReference>